<gene>
    <name evidence="2" type="ORF">ABK249_16665</name>
</gene>
<protein>
    <submittedName>
        <fullName evidence="2">DUF2442 domain-containing protein</fullName>
    </submittedName>
</protein>
<evidence type="ECO:0000313" key="2">
    <source>
        <dbReference type="EMBL" id="MEQ1406565.1"/>
    </source>
</evidence>
<feature type="compositionally biased region" description="Low complexity" evidence="1">
    <location>
        <begin position="111"/>
        <end position="122"/>
    </location>
</feature>
<keyword evidence="3" id="KW-1185">Reference proteome</keyword>
<comment type="caution">
    <text evidence="2">The sequence shown here is derived from an EMBL/GenBank/DDBJ whole genome shotgun (WGS) entry which is preliminary data.</text>
</comment>
<proteinExistence type="predicted"/>
<feature type="region of interest" description="Disordered" evidence="1">
    <location>
        <begin position="104"/>
        <end position="139"/>
    </location>
</feature>
<dbReference type="Gene3D" id="3.30.2020.40">
    <property type="entry name" value="Uncharacterised protein PF10387, DUF2442"/>
    <property type="match status" value="1"/>
</dbReference>
<dbReference type="Pfam" id="PF10387">
    <property type="entry name" value="DUF2442"/>
    <property type="match status" value="1"/>
</dbReference>
<dbReference type="RefSeq" id="WP_348863394.1">
    <property type="nucleotide sequence ID" value="NZ_JBEAAL010000012.1"/>
</dbReference>
<organism evidence="2 3">
    <name type="scientific">Neorhizobium phenanthreniclasticum</name>
    <dbReference type="NCBI Taxonomy" id="3157917"/>
    <lineage>
        <taxon>Bacteria</taxon>
        <taxon>Pseudomonadati</taxon>
        <taxon>Pseudomonadota</taxon>
        <taxon>Alphaproteobacteria</taxon>
        <taxon>Hyphomicrobiales</taxon>
        <taxon>Rhizobiaceae</taxon>
        <taxon>Rhizobium/Agrobacterium group</taxon>
        <taxon>Neorhizobium</taxon>
    </lineage>
</organism>
<name>A0ABV0M6E1_9HYPH</name>
<dbReference type="Proteomes" id="UP001496627">
    <property type="component" value="Unassembled WGS sequence"/>
</dbReference>
<sequence>MVEVTDAELGEAKRRWEKERAQRSIPVSARFDVPSGRIVVEFANGAAFMVPGRSLEGLTDATDGQLAEVELLGETGLHWERLDVDYSISGLMRGVFGSRTFMDAQRKGGQSRSSAKVAASRANGAKGGRPRKALDHADR</sequence>
<reference evidence="2 3" key="1">
    <citation type="submission" date="2024-05" db="EMBL/GenBank/DDBJ databases">
        <title>Neorhizobium sp. Rsf11, a plant growth promoting and heavy metal resistant PAH-degrader.</title>
        <authorList>
            <person name="Golubev S.N."/>
            <person name="Muratova A.Y."/>
            <person name="Markelova M.I."/>
        </authorList>
    </citation>
    <scope>NUCLEOTIDE SEQUENCE [LARGE SCALE GENOMIC DNA]</scope>
    <source>
        <strain evidence="2 3">Rsf11</strain>
    </source>
</reference>
<accession>A0ABV0M6E1</accession>
<evidence type="ECO:0000256" key="1">
    <source>
        <dbReference type="SAM" id="MobiDB-lite"/>
    </source>
</evidence>
<dbReference type="EMBL" id="JBEAAL010000012">
    <property type="protein sequence ID" value="MEQ1406565.1"/>
    <property type="molecule type" value="Genomic_DNA"/>
</dbReference>
<dbReference type="InterPro" id="IPR018841">
    <property type="entry name" value="DUF2442"/>
</dbReference>
<evidence type="ECO:0000313" key="3">
    <source>
        <dbReference type="Proteomes" id="UP001496627"/>
    </source>
</evidence>